<feature type="compositionally biased region" description="Low complexity" evidence="2">
    <location>
        <begin position="32"/>
        <end position="46"/>
    </location>
</feature>
<feature type="compositionally biased region" description="Low complexity" evidence="2">
    <location>
        <begin position="136"/>
        <end position="148"/>
    </location>
</feature>
<dbReference type="PANTHER" id="PTHR43244:SF1">
    <property type="entry name" value="5,10-METHYLENETETRAHYDROMETHANOPTERIN REDUCTASE"/>
    <property type="match status" value="1"/>
</dbReference>
<reference evidence="4 5" key="1">
    <citation type="submission" date="2014-05" db="EMBL/GenBank/DDBJ databases">
        <title>Draft Genome Sequence of Kitasatospora cheerisanensis KCTC 2395.</title>
        <authorList>
            <person name="Nam D.H."/>
        </authorList>
    </citation>
    <scope>NUCLEOTIDE SEQUENCE [LARGE SCALE GENOMIC DNA]</scope>
    <source>
        <strain evidence="4 5">KCTC 2395</strain>
    </source>
</reference>
<gene>
    <name evidence="4" type="ORF">KCH_06900</name>
</gene>
<dbReference type="InterPro" id="IPR036661">
    <property type="entry name" value="Luciferase-like_sf"/>
</dbReference>
<keyword evidence="5" id="KW-1185">Reference proteome</keyword>
<dbReference type="Pfam" id="PF00296">
    <property type="entry name" value="Bac_luciferase"/>
    <property type="match status" value="1"/>
</dbReference>
<feature type="region of interest" description="Disordered" evidence="2">
    <location>
        <begin position="132"/>
        <end position="163"/>
    </location>
</feature>
<evidence type="ECO:0000259" key="3">
    <source>
        <dbReference type="Pfam" id="PF00296"/>
    </source>
</evidence>
<dbReference type="InterPro" id="IPR011251">
    <property type="entry name" value="Luciferase-like_dom"/>
</dbReference>
<dbReference type="PATRIC" id="fig|1348663.4.peg.659"/>
<protein>
    <recommendedName>
        <fullName evidence="3">Luciferase-like domain-containing protein</fullName>
    </recommendedName>
</protein>
<organism evidence="4 5">
    <name type="scientific">Kitasatospora cheerisanensis KCTC 2395</name>
    <dbReference type="NCBI Taxonomy" id="1348663"/>
    <lineage>
        <taxon>Bacteria</taxon>
        <taxon>Bacillati</taxon>
        <taxon>Actinomycetota</taxon>
        <taxon>Actinomycetes</taxon>
        <taxon>Kitasatosporales</taxon>
        <taxon>Streptomycetaceae</taxon>
        <taxon>Kitasatospora</taxon>
    </lineage>
</organism>
<name>A0A066ZBP5_9ACTN</name>
<sequence>MLGGRWPLVRGAGGDARRGRPGDPGAVRRRPPSTTAAGTTPSTRPGCTPRPRANWPVYVSAFGPRAARLAADLGDGLVTTAPDPELLRAYRESGGTGPTLAGTKACWAPDEQRAVATRHRLWASEHLPGELNQLLPTRGTSSRRSSWCRSRRPPGGGNGPDPQAHLALLRPYVEAGFDEVYVGQIGGHVEEFFACYRDRVLPELAG</sequence>
<evidence type="ECO:0000256" key="1">
    <source>
        <dbReference type="ARBA" id="ARBA00023002"/>
    </source>
</evidence>
<dbReference type="eggNOG" id="COG2141">
    <property type="taxonomic scope" value="Bacteria"/>
</dbReference>
<dbReference type="Gene3D" id="3.20.20.30">
    <property type="entry name" value="Luciferase-like domain"/>
    <property type="match status" value="1"/>
</dbReference>
<dbReference type="EMBL" id="JNBY01000028">
    <property type="protein sequence ID" value="KDN87580.1"/>
    <property type="molecule type" value="Genomic_DNA"/>
</dbReference>
<dbReference type="Proteomes" id="UP000027178">
    <property type="component" value="Unassembled WGS sequence"/>
</dbReference>
<feature type="domain" description="Luciferase-like" evidence="3">
    <location>
        <begin position="35"/>
        <end position="124"/>
    </location>
</feature>
<feature type="region of interest" description="Disordered" evidence="2">
    <location>
        <begin position="1"/>
        <end position="53"/>
    </location>
</feature>
<evidence type="ECO:0000256" key="2">
    <source>
        <dbReference type="SAM" id="MobiDB-lite"/>
    </source>
</evidence>
<dbReference type="InterPro" id="IPR050564">
    <property type="entry name" value="F420-G6PD/mer"/>
</dbReference>
<evidence type="ECO:0000313" key="4">
    <source>
        <dbReference type="EMBL" id="KDN87580.1"/>
    </source>
</evidence>
<dbReference type="AlphaFoldDB" id="A0A066ZBP5"/>
<proteinExistence type="predicted"/>
<comment type="caution">
    <text evidence="4">The sequence shown here is derived from an EMBL/GenBank/DDBJ whole genome shotgun (WGS) entry which is preliminary data.</text>
</comment>
<evidence type="ECO:0000313" key="5">
    <source>
        <dbReference type="Proteomes" id="UP000027178"/>
    </source>
</evidence>
<dbReference type="PANTHER" id="PTHR43244">
    <property type="match status" value="1"/>
</dbReference>
<dbReference type="HOGENOM" id="CLU_1330469_0_0_11"/>
<dbReference type="SUPFAM" id="SSF51679">
    <property type="entry name" value="Bacterial luciferase-like"/>
    <property type="match status" value="1"/>
</dbReference>
<keyword evidence="1" id="KW-0560">Oxidoreductase</keyword>
<accession>A0A066ZBP5</accession>
<dbReference type="GO" id="GO:0016705">
    <property type="term" value="F:oxidoreductase activity, acting on paired donors, with incorporation or reduction of molecular oxygen"/>
    <property type="evidence" value="ECO:0007669"/>
    <property type="project" value="InterPro"/>
</dbReference>